<protein>
    <submittedName>
        <fullName evidence="1">Uncharacterized protein</fullName>
    </submittedName>
</protein>
<sequence length="78" mass="9165">MHKLQQDMVDLYLDLRKDMPGLTTISFMIGDYFDGPSFCNYYHVGEDCTGFDTVEELIAVVEKHKAHRHNNELLFRRV</sequence>
<organism evidence="1">
    <name type="scientific">marine sediment metagenome</name>
    <dbReference type="NCBI Taxonomy" id="412755"/>
    <lineage>
        <taxon>unclassified sequences</taxon>
        <taxon>metagenomes</taxon>
        <taxon>ecological metagenomes</taxon>
    </lineage>
</organism>
<gene>
    <name evidence="1" type="ORF">LCGC14_2022140</name>
</gene>
<comment type="caution">
    <text evidence="1">The sequence shown here is derived from an EMBL/GenBank/DDBJ whole genome shotgun (WGS) entry which is preliminary data.</text>
</comment>
<dbReference type="EMBL" id="LAZR01023372">
    <property type="protein sequence ID" value="KKL78704.1"/>
    <property type="molecule type" value="Genomic_DNA"/>
</dbReference>
<reference evidence="1" key="1">
    <citation type="journal article" date="2015" name="Nature">
        <title>Complex archaea that bridge the gap between prokaryotes and eukaryotes.</title>
        <authorList>
            <person name="Spang A."/>
            <person name="Saw J.H."/>
            <person name="Jorgensen S.L."/>
            <person name="Zaremba-Niedzwiedzka K."/>
            <person name="Martijn J."/>
            <person name="Lind A.E."/>
            <person name="van Eijk R."/>
            <person name="Schleper C."/>
            <person name="Guy L."/>
            <person name="Ettema T.J."/>
        </authorList>
    </citation>
    <scope>NUCLEOTIDE SEQUENCE</scope>
</reference>
<evidence type="ECO:0000313" key="1">
    <source>
        <dbReference type="EMBL" id="KKL78704.1"/>
    </source>
</evidence>
<name>A0A0F9EXB3_9ZZZZ</name>
<dbReference type="AlphaFoldDB" id="A0A0F9EXB3"/>
<accession>A0A0F9EXB3</accession>
<proteinExistence type="predicted"/>